<dbReference type="SMART" id="SM00398">
    <property type="entry name" value="HMG"/>
    <property type="match status" value="1"/>
</dbReference>
<evidence type="ECO:0000313" key="5">
    <source>
        <dbReference type="EMBL" id="VVC30339.1"/>
    </source>
</evidence>
<feature type="compositionally biased region" description="Polar residues" evidence="3">
    <location>
        <begin position="696"/>
        <end position="756"/>
    </location>
</feature>
<feature type="region of interest" description="Disordered" evidence="3">
    <location>
        <begin position="362"/>
        <end position="396"/>
    </location>
</feature>
<dbReference type="Proteomes" id="UP000325440">
    <property type="component" value="Unassembled WGS sequence"/>
</dbReference>
<dbReference type="OrthoDB" id="30931at2759"/>
<feature type="domain" description="HMG box" evidence="4">
    <location>
        <begin position="92"/>
        <end position="160"/>
    </location>
</feature>
<feature type="compositionally biased region" description="Pro residues" evidence="3">
    <location>
        <begin position="680"/>
        <end position="691"/>
    </location>
</feature>
<dbReference type="GO" id="GO:0016514">
    <property type="term" value="C:SWI/SNF complex"/>
    <property type="evidence" value="ECO:0007669"/>
    <property type="project" value="TreeGrafter"/>
</dbReference>
<dbReference type="InterPro" id="IPR036910">
    <property type="entry name" value="HMG_box_dom_sf"/>
</dbReference>
<feature type="compositionally biased region" description="Low complexity" evidence="3">
    <location>
        <begin position="633"/>
        <end position="642"/>
    </location>
</feature>
<keyword evidence="1" id="KW-0539">Nucleus</keyword>
<feature type="region of interest" description="Disordered" evidence="3">
    <location>
        <begin position="416"/>
        <end position="931"/>
    </location>
</feature>
<feature type="compositionally biased region" description="Basic and acidic residues" evidence="3">
    <location>
        <begin position="885"/>
        <end position="899"/>
    </location>
</feature>
<reference evidence="5 6" key="1">
    <citation type="submission" date="2019-08" db="EMBL/GenBank/DDBJ databases">
        <authorList>
            <person name="Alioto T."/>
            <person name="Alioto T."/>
            <person name="Gomez Garrido J."/>
        </authorList>
    </citation>
    <scope>NUCLEOTIDE SEQUENCE [LARGE SCALE GENOMIC DNA]</scope>
</reference>
<feature type="coiled-coil region" evidence="2">
    <location>
        <begin position="255"/>
        <end position="289"/>
    </location>
</feature>
<evidence type="ECO:0000259" key="4">
    <source>
        <dbReference type="PROSITE" id="PS50118"/>
    </source>
</evidence>
<keyword evidence="6" id="KW-1185">Reference proteome</keyword>
<feature type="compositionally biased region" description="Pro residues" evidence="3">
    <location>
        <begin position="814"/>
        <end position="826"/>
    </location>
</feature>
<dbReference type="GO" id="GO:0045892">
    <property type="term" value="P:negative regulation of DNA-templated transcription"/>
    <property type="evidence" value="ECO:0007669"/>
    <property type="project" value="TreeGrafter"/>
</dbReference>
<dbReference type="InterPro" id="IPR009071">
    <property type="entry name" value="HMG_box_dom"/>
</dbReference>
<evidence type="ECO:0000256" key="1">
    <source>
        <dbReference type="PROSITE-ProRule" id="PRU00267"/>
    </source>
</evidence>
<dbReference type="PANTHER" id="PTHR46232:SF1">
    <property type="entry name" value="SWI_SNF-RELATED MATRIX-ASSOCIATED ACTIN-DEPENDENT REGULATOR OF CHROMATIN SUBFAMILY E MEMBER 1"/>
    <property type="match status" value="1"/>
</dbReference>
<dbReference type="Gene3D" id="1.10.30.10">
    <property type="entry name" value="High mobility group box domain"/>
    <property type="match status" value="1"/>
</dbReference>
<feature type="compositionally biased region" description="Polar residues" evidence="3">
    <location>
        <begin position="45"/>
        <end position="67"/>
    </location>
</feature>
<keyword evidence="2" id="KW-0175">Coiled coil</keyword>
<dbReference type="EMBL" id="CABPRJ010000513">
    <property type="protein sequence ID" value="VVC30339.1"/>
    <property type="molecule type" value="Genomic_DNA"/>
</dbReference>
<feature type="compositionally biased region" description="Low complexity" evidence="3">
    <location>
        <begin position="381"/>
        <end position="395"/>
    </location>
</feature>
<feature type="compositionally biased region" description="Low complexity" evidence="3">
    <location>
        <begin position="598"/>
        <end position="625"/>
    </location>
</feature>
<evidence type="ECO:0000313" key="6">
    <source>
        <dbReference type="Proteomes" id="UP000325440"/>
    </source>
</evidence>
<feature type="compositionally biased region" description="Polar residues" evidence="3">
    <location>
        <begin position="855"/>
        <end position="865"/>
    </location>
</feature>
<sequence>MALPPTYKQIAMNQPTTPARAPVTFNILKATKTGSYQNERLRPGGSSSQLSGSKDQNQSPFIPNSHGNPAFHPQKISKAAADARGIKPPKPPEKPLMPYMRYSRKVWDQVKASNPDLKLWEIGKIIGQMWRDLPEDNKQEYIDDYDSEKLNYEKAMKLYHTSPAYLAYLQAKNKGKLNQVEDREPHERSTGGGKQAAADRRIEIQPAEDEEDQDDGFSVKHVAYARYIRNHRLINEIFSDSVVPDVRSVVTTARMQVLKRQVQSLTMHQKKLEAELQQIEEKFDTKKRKFIECSDAFQQELKKHCVQAVSEEAFQKMVERQVDILQKERTKTVCLPVPSEEFPKVHCEQQLEQNGAVPLVEEDTSACVVPSSTTDDNSTMEAESAISSESSIKSEPLIAETRENGDITTPAQQAQLSQELLPPQQQQLPPQFQPTQFHQQPQFQLQQQLSQTQSLQPQQHILQPQNTLQLQSGQVSPQPQLQPQHSPQPQPQLQQSAPQSVQLHHPQQQSLQPHPTQQQQPLQSHSPQQQQSLQAQLPQQQLPQPQPSQQHTSMQQSPQQQSPATPQIQLQPPQPQLQPPQPQLQPLQPQLQPPQPQLQPVQAQLPSPQAQMQSPQTTQLQSPQLTPQPPQLQLPQTQLPQLQLPPPQHLQPLSQQQQPQQLQPPQQLQSQLQTPQAQTPQPPSVMIPPPSSIQQTLGSDSPSNVVSSTTESPPKLSENQVYPTSAPIPQSFPNSLSQTYTQGSPFQPAQNSQITVPNAYPSNQPPQNSAPPLHPHPSMMQPPHIPPPSQATQSSTSSTGFPPYPQQQPYSSQPMPPRPYAYPPQQYPQYTPHPYYHQAPYQQYPHPPPRVAYPQQISSVNHQDPNQPPLENMYNTQSISGPPEKPNDENKQLIDEGKSVEMNTASEKLAEQEETTAPPASSSTNSDDVSQ</sequence>
<gene>
    <name evidence="5" type="ORF">CINCED_3A001595</name>
</gene>
<dbReference type="AlphaFoldDB" id="A0A5E4MDJ3"/>
<feature type="compositionally biased region" description="Pro residues" evidence="3">
    <location>
        <begin position="572"/>
        <end position="583"/>
    </location>
</feature>
<protein>
    <submittedName>
        <fullName evidence="5">High mobility group box domain</fullName>
    </submittedName>
</protein>
<dbReference type="CDD" id="cd21983">
    <property type="entry name" value="HMG-box_SMARCE1"/>
    <property type="match status" value="1"/>
</dbReference>
<feature type="compositionally biased region" description="Basic and acidic residues" evidence="3">
    <location>
        <begin position="179"/>
        <end position="189"/>
    </location>
</feature>
<feature type="compositionally biased region" description="Low complexity" evidence="3">
    <location>
        <begin position="650"/>
        <end position="679"/>
    </location>
</feature>
<dbReference type="GO" id="GO:0031492">
    <property type="term" value="F:nucleosomal DNA binding"/>
    <property type="evidence" value="ECO:0007669"/>
    <property type="project" value="TreeGrafter"/>
</dbReference>
<feature type="region of interest" description="Disordered" evidence="3">
    <location>
        <begin position="1"/>
        <end position="97"/>
    </location>
</feature>
<feature type="compositionally biased region" description="Polar residues" evidence="3">
    <location>
        <begin position="370"/>
        <end position="380"/>
    </location>
</feature>
<dbReference type="GO" id="GO:0016922">
    <property type="term" value="F:nuclear receptor binding"/>
    <property type="evidence" value="ECO:0007669"/>
    <property type="project" value="TreeGrafter"/>
</dbReference>
<dbReference type="PROSITE" id="PS50118">
    <property type="entry name" value="HMG_BOX_2"/>
    <property type="match status" value="1"/>
</dbReference>
<feature type="region of interest" description="Disordered" evidence="3">
    <location>
        <begin position="177"/>
        <end position="199"/>
    </location>
</feature>
<dbReference type="SUPFAM" id="SSF47095">
    <property type="entry name" value="HMG-box"/>
    <property type="match status" value="1"/>
</dbReference>
<feature type="compositionally biased region" description="Low complexity" evidence="3">
    <location>
        <begin position="915"/>
        <end position="924"/>
    </location>
</feature>
<feature type="DNA-binding region" description="HMG box" evidence="1">
    <location>
        <begin position="92"/>
        <end position="160"/>
    </location>
</feature>
<feature type="compositionally biased region" description="Low complexity" evidence="3">
    <location>
        <begin position="827"/>
        <end position="844"/>
    </location>
</feature>
<keyword evidence="1" id="KW-0238">DNA-binding</keyword>
<proteinExistence type="predicted"/>
<evidence type="ECO:0000256" key="3">
    <source>
        <dbReference type="SAM" id="MobiDB-lite"/>
    </source>
</evidence>
<dbReference type="FunFam" id="1.10.30.10:FF:000048">
    <property type="entry name" value="Putative SWI/SNF-related matrix-associated actin-dependent regulator chromatin subfamily E member"/>
    <property type="match status" value="1"/>
</dbReference>
<dbReference type="Pfam" id="PF00505">
    <property type="entry name" value="HMG_box"/>
    <property type="match status" value="1"/>
</dbReference>
<organism evidence="5 6">
    <name type="scientific">Cinara cedri</name>
    <dbReference type="NCBI Taxonomy" id="506608"/>
    <lineage>
        <taxon>Eukaryota</taxon>
        <taxon>Metazoa</taxon>
        <taxon>Ecdysozoa</taxon>
        <taxon>Arthropoda</taxon>
        <taxon>Hexapoda</taxon>
        <taxon>Insecta</taxon>
        <taxon>Pterygota</taxon>
        <taxon>Neoptera</taxon>
        <taxon>Paraneoptera</taxon>
        <taxon>Hemiptera</taxon>
        <taxon>Sternorrhyncha</taxon>
        <taxon>Aphidomorpha</taxon>
        <taxon>Aphidoidea</taxon>
        <taxon>Aphididae</taxon>
        <taxon>Lachninae</taxon>
        <taxon>Cinara</taxon>
    </lineage>
</organism>
<name>A0A5E4MDJ3_9HEMI</name>
<accession>A0A5E4MDJ3</accession>
<evidence type="ECO:0000256" key="2">
    <source>
        <dbReference type="SAM" id="Coils"/>
    </source>
</evidence>
<dbReference type="PANTHER" id="PTHR46232">
    <property type="entry name" value="SMARCE1 REGULATOR OF CHROMATIN"/>
    <property type="match status" value="1"/>
</dbReference>
<feature type="compositionally biased region" description="Low complexity" evidence="3">
    <location>
        <begin position="790"/>
        <end position="799"/>
    </location>
</feature>
<feature type="compositionally biased region" description="Low complexity" evidence="3">
    <location>
        <begin position="416"/>
        <end position="571"/>
    </location>
</feature>